<sequence>MFHFESLKINVLFNLPCFLLLWQIKYKEKFDSEMKDKKHRYNPLENASFRQSQLVTALVSDREYRKLFEENKGMYHFDADAAEHLHHKGNAKLQSQVKYKEEYEKNKGKSMLEFVETPLYQASKEAQKMHSEVKYHEDFEKTKGRGFTPVVDDPVTERVRKNTQVVSDAAYKGVHPHIVEMDRRPGIIVAPVLPGAYQQSHSQGYGYMHQTSLSSVRSMQHSPNLRTYRAMYDYSAQDEDEVSFRDGDYIVNVQPIDDGWMDTLLSTYILWARVYA</sequence>
<dbReference type="InterPro" id="IPR001452">
    <property type="entry name" value="SH3_domain"/>
</dbReference>
<name>A0ABI7Y3J5_FELCA</name>
<dbReference type="SMART" id="SM00227">
    <property type="entry name" value="NEBU"/>
    <property type="match status" value="4"/>
</dbReference>
<dbReference type="Pfam" id="PF00880">
    <property type="entry name" value="Nebulin"/>
    <property type="match status" value="2"/>
</dbReference>
<dbReference type="SUPFAM" id="SSF50044">
    <property type="entry name" value="SH3-domain"/>
    <property type="match status" value="1"/>
</dbReference>
<dbReference type="GeneTree" id="ENSGT00940000156390"/>
<dbReference type="PROSITE" id="PS51216">
    <property type="entry name" value="NEBULIN"/>
    <property type="match status" value="3"/>
</dbReference>
<feature type="domain" description="SH3" evidence="5">
    <location>
        <begin position="223"/>
        <end position="276"/>
    </location>
</feature>
<dbReference type="Proteomes" id="UP000823872">
    <property type="component" value="Chromosome B4"/>
</dbReference>
<protein>
    <recommendedName>
        <fullName evidence="5">SH3 domain-containing protein</fullName>
    </recommendedName>
</protein>
<dbReference type="PROSITE" id="PS50002">
    <property type="entry name" value="SH3"/>
    <property type="match status" value="1"/>
</dbReference>
<evidence type="ECO:0000256" key="4">
    <source>
        <dbReference type="PROSITE-ProRule" id="PRU00192"/>
    </source>
</evidence>
<dbReference type="PANTHER" id="PTHR11039:SF48">
    <property type="entry name" value="NEBULETTE"/>
    <property type="match status" value="1"/>
</dbReference>
<evidence type="ECO:0000256" key="1">
    <source>
        <dbReference type="ARBA" id="ARBA00022443"/>
    </source>
</evidence>
<reference evidence="6 7" key="1">
    <citation type="submission" date="2021-02" db="EMBL/GenBank/DDBJ databases">
        <title>Safari Cat Assemblies.</title>
        <authorList>
            <person name="Bredemeyer K.R."/>
            <person name="Murphy W.J."/>
        </authorList>
    </citation>
    <scope>NUCLEOTIDE SEQUENCE [LARGE SCALE GENOMIC DNA]</scope>
</reference>
<dbReference type="Pfam" id="PF00018">
    <property type="entry name" value="SH3_1"/>
    <property type="match status" value="1"/>
</dbReference>
<dbReference type="InterPro" id="IPR055297">
    <property type="entry name" value="NEBU/NEBL"/>
</dbReference>
<dbReference type="Gene3D" id="2.30.30.40">
    <property type="entry name" value="SH3 Domains"/>
    <property type="match status" value="1"/>
</dbReference>
<dbReference type="PANTHER" id="PTHR11039">
    <property type="entry name" value="NEBULIN"/>
    <property type="match status" value="1"/>
</dbReference>
<keyword evidence="2" id="KW-0677">Repeat</keyword>
<dbReference type="InterPro" id="IPR000900">
    <property type="entry name" value="Nebulin_repeat"/>
</dbReference>
<evidence type="ECO:0000256" key="3">
    <source>
        <dbReference type="ARBA" id="ARBA00023203"/>
    </source>
</evidence>
<evidence type="ECO:0000256" key="2">
    <source>
        <dbReference type="ARBA" id="ARBA00022737"/>
    </source>
</evidence>
<accession>A0ABI7Y3J5</accession>
<organism evidence="6 7">
    <name type="scientific">Felis catus</name>
    <name type="common">Cat</name>
    <name type="synonym">Felis silvestris catus</name>
    <dbReference type="NCBI Taxonomy" id="9685"/>
    <lineage>
        <taxon>Eukaryota</taxon>
        <taxon>Metazoa</taxon>
        <taxon>Chordata</taxon>
        <taxon>Craniata</taxon>
        <taxon>Vertebrata</taxon>
        <taxon>Euteleostomi</taxon>
        <taxon>Mammalia</taxon>
        <taxon>Eutheria</taxon>
        <taxon>Laurasiatheria</taxon>
        <taxon>Carnivora</taxon>
        <taxon>Feliformia</taxon>
        <taxon>Felidae</taxon>
        <taxon>Felinae</taxon>
        <taxon>Felis</taxon>
    </lineage>
</organism>
<dbReference type="InterPro" id="IPR036028">
    <property type="entry name" value="SH3-like_dom_sf"/>
</dbReference>
<keyword evidence="7" id="KW-1185">Reference proteome</keyword>
<dbReference type="Ensembl" id="ENSFCTT00005041465.1">
    <property type="protein sequence ID" value="ENSFCTP00005029418.1"/>
    <property type="gene ID" value="ENSFCTG00005014545.1"/>
</dbReference>
<evidence type="ECO:0000259" key="5">
    <source>
        <dbReference type="PROSITE" id="PS50002"/>
    </source>
</evidence>
<reference evidence="6" key="3">
    <citation type="submission" date="2025-09" db="UniProtKB">
        <authorList>
            <consortium name="Ensembl"/>
        </authorList>
    </citation>
    <scope>IDENTIFICATION</scope>
    <source>
        <strain evidence="6">breed Abyssinian</strain>
    </source>
</reference>
<evidence type="ECO:0000313" key="6">
    <source>
        <dbReference type="Ensembl" id="ENSFCTP00005029418.1"/>
    </source>
</evidence>
<gene>
    <name evidence="6" type="primary">NEBL</name>
</gene>
<reference evidence="6" key="2">
    <citation type="submission" date="2025-08" db="UniProtKB">
        <authorList>
            <consortium name="Ensembl"/>
        </authorList>
    </citation>
    <scope>IDENTIFICATION</scope>
    <source>
        <strain evidence="6">breed Abyssinian</strain>
    </source>
</reference>
<keyword evidence="1 4" id="KW-0728">SH3 domain</keyword>
<evidence type="ECO:0000313" key="7">
    <source>
        <dbReference type="Proteomes" id="UP000823872"/>
    </source>
</evidence>
<keyword evidence="3" id="KW-0009">Actin-binding</keyword>
<proteinExistence type="predicted"/>